<dbReference type="Gene3D" id="1.20.120.1810">
    <property type="match status" value="1"/>
</dbReference>
<evidence type="ECO:0000256" key="2">
    <source>
        <dbReference type="ARBA" id="ARBA00023082"/>
    </source>
</evidence>
<dbReference type="Pfam" id="PF04542">
    <property type="entry name" value="Sigma70_r2"/>
    <property type="match status" value="1"/>
</dbReference>
<evidence type="ECO:0000256" key="4">
    <source>
        <dbReference type="ARBA" id="ARBA00023163"/>
    </source>
</evidence>
<gene>
    <name evidence="7" type="ORF">H9717_06470</name>
</gene>
<dbReference type="SUPFAM" id="SSF88659">
    <property type="entry name" value="Sigma3 and sigma4 domains of RNA polymerase sigma factors"/>
    <property type="match status" value="1"/>
</dbReference>
<dbReference type="Pfam" id="PF04545">
    <property type="entry name" value="Sigma70_r4"/>
    <property type="match status" value="1"/>
</dbReference>
<dbReference type="InterPro" id="IPR013324">
    <property type="entry name" value="RNA_pol_sigma_r3/r4-like"/>
</dbReference>
<dbReference type="NCBIfam" id="TIGR02937">
    <property type="entry name" value="sigma70-ECF"/>
    <property type="match status" value="1"/>
</dbReference>
<evidence type="ECO:0000256" key="3">
    <source>
        <dbReference type="ARBA" id="ARBA00023125"/>
    </source>
</evidence>
<keyword evidence="3" id="KW-0238">DNA-binding</keyword>
<evidence type="ECO:0000259" key="6">
    <source>
        <dbReference type="Pfam" id="PF04545"/>
    </source>
</evidence>
<protein>
    <submittedName>
        <fullName evidence="7">Sigma-70 family RNA polymerase sigma factor</fullName>
    </submittedName>
</protein>
<dbReference type="InterPro" id="IPR007627">
    <property type="entry name" value="RNA_pol_sigma70_r2"/>
</dbReference>
<dbReference type="GO" id="GO:0003677">
    <property type="term" value="F:DNA binding"/>
    <property type="evidence" value="ECO:0007669"/>
    <property type="project" value="UniProtKB-KW"/>
</dbReference>
<evidence type="ECO:0000313" key="7">
    <source>
        <dbReference type="EMBL" id="HJA92746.1"/>
    </source>
</evidence>
<dbReference type="Gene3D" id="1.10.10.10">
    <property type="entry name" value="Winged helix-like DNA-binding domain superfamily/Winged helix DNA-binding domain"/>
    <property type="match status" value="1"/>
</dbReference>
<comment type="caution">
    <text evidence="7">The sequence shown here is derived from an EMBL/GenBank/DDBJ whole genome shotgun (WGS) entry which is preliminary data.</text>
</comment>
<dbReference type="InterPro" id="IPR014284">
    <property type="entry name" value="RNA_pol_sigma-70_dom"/>
</dbReference>
<keyword evidence="1" id="KW-0805">Transcription regulation</keyword>
<dbReference type="Proteomes" id="UP000886858">
    <property type="component" value="Unassembled WGS sequence"/>
</dbReference>
<dbReference type="InterPro" id="IPR013325">
    <property type="entry name" value="RNA_pol_sigma_r2"/>
</dbReference>
<dbReference type="PANTHER" id="PTHR30385:SF4">
    <property type="entry name" value="RNA POLYMERASE SIGMA-E FACTOR"/>
    <property type="match status" value="1"/>
</dbReference>
<reference evidence="7" key="1">
    <citation type="journal article" date="2021" name="PeerJ">
        <title>Extensive microbial diversity within the chicken gut microbiome revealed by metagenomics and culture.</title>
        <authorList>
            <person name="Gilroy R."/>
            <person name="Ravi A."/>
            <person name="Getino M."/>
            <person name="Pursley I."/>
            <person name="Horton D.L."/>
            <person name="Alikhan N.F."/>
            <person name="Baker D."/>
            <person name="Gharbi K."/>
            <person name="Hall N."/>
            <person name="Watson M."/>
            <person name="Adriaenssens E.M."/>
            <person name="Foster-Nyarko E."/>
            <person name="Jarju S."/>
            <person name="Secka A."/>
            <person name="Antonio M."/>
            <person name="Oren A."/>
            <person name="Chaudhuri R.R."/>
            <person name="La Ragione R."/>
            <person name="Hildebrand F."/>
            <person name="Pallen M.J."/>
        </authorList>
    </citation>
    <scope>NUCLEOTIDE SEQUENCE</scope>
    <source>
        <strain evidence="7">CHK179-7159</strain>
    </source>
</reference>
<dbReference type="GO" id="GO:0016987">
    <property type="term" value="F:sigma factor activity"/>
    <property type="evidence" value="ECO:0007669"/>
    <property type="project" value="UniProtKB-KW"/>
</dbReference>
<keyword evidence="4" id="KW-0804">Transcription</keyword>
<dbReference type="PANTHER" id="PTHR30385">
    <property type="entry name" value="SIGMA FACTOR F FLAGELLAR"/>
    <property type="match status" value="1"/>
</dbReference>
<dbReference type="GO" id="GO:0006352">
    <property type="term" value="P:DNA-templated transcription initiation"/>
    <property type="evidence" value="ECO:0007669"/>
    <property type="project" value="InterPro"/>
</dbReference>
<proteinExistence type="predicted"/>
<dbReference type="InterPro" id="IPR036388">
    <property type="entry name" value="WH-like_DNA-bd_sf"/>
</dbReference>
<dbReference type="InterPro" id="IPR007630">
    <property type="entry name" value="RNA_pol_sigma70_r4"/>
</dbReference>
<dbReference type="SUPFAM" id="SSF88946">
    <property type="entry name" value="Sigma2 domain of RNA polymerase sigma factors"/>
    <property type="match status" value="1"/>
</dbReference>
<feature type="domain" description="RNA polymerase sigma-70 region 2" evidence="5">
    <location>
        <begin position="8"/>
        <end position="75"/>
    </location>
</feature>
<dbReference type="EMBL" id="DWYY01000066">
    <property type="protein sequence ID" value="HJA92746.1"/>
    <property type="molecule type" value="Genomic_DNA"/>
</dbReference>
<reference evidence="7" key="2">
    <citation type="submission" date="2021-04" db="EMBL/GenBank/DDBJ databases">
        <authorList>
            <person name="Gilroy R."/>
        </authorList>
    </citation>
    <scope>NUCLEOTIDE SEQUENCE</scope>
    <source>
        <strain evidence="7">CHK179-7159</strain>
    </source>
</reference>
<accession>A0A9D2L0X9</accession>
<evidence type="ECO:0000256" key="1">
    <source>
        <dbReference type="ARBA" id="ARBA00023015"/>
    </source>
</evidence>
<dbReference type="AlphaFoldDB" id="A0A9D2L0X9"/>
<evidence type="ECO:0000259" key="5">
    <source>
        <dbReference type="Pfam" id="PF04542"/>
    </source>
</evidence>
<organism evidence="7 8">
    <name type="scientific">Candidatus Eisenbergiella merdipullorum</name>
    <dbReference type="NCBI Taxonomy" id="2838553"/>
    <lineage>
        <taxon>Bacteria</taxon>
        <taxon>Bacillati</taxon>
        <taxon>Bacillota</taxon>
        <taxon>Clostridia</taxon>
        <taxon>Lachnospirales</taxon>
        <taxon>Lachnospiraceae</taxon>
        <taxon>Eisenbergiella</taxon>
    </lineage>
</organism>
<evidence type="ECO:0000313" key="8">
    <source>
        <dbReference type="Proteomes" id="UP000886858"/>
    </source>
</evidence>
<sequence>MTEEKERLVLDNLRLAGYMAQKYKSTGIDFDELISISYMGLVKAANSYQPERGKFSSLACQTIYRDIMYCIRKRKHSIHCISLDSERCNRDGDSYPLQEILGTEDPDIRRLDNTGLYEEMISCLNRKERLAVELVVVRGEKQRTAAEQMGISQSYVSGLCKTGLEKMRRIYFA</sequence>
<name>A0A9D2L0X9_9FIRM</name>
<feature type="domain" description="RNA polymerase sigma-70 region 4" evidence="6">
    <location>
        <begin position="121"/>
        <end position="168"/>
    </location>
</feature>
<keyword evidence="2" id="KW-0731">Sigma factor</keyword>